<gene>
    <name evidence="3" type="ORF">DIABBA_LOCUS12314</name>
</gene>
<evidence type="ECO:0000313" key="4">
    <source>
        <dbReference type="Proteomes" id="UP001153709"/>
    </source>
</evidence>
<name>A0A9N9XHF3_DIABA</name>
<feature type="region of interest" description="Disordered" evidence="1">
    <location>
        <begin position="1"/>
        <end position="26"/>
    </location>
</feature>
<dbReference type="PANTHER" id="PTHR10773:SF19">
    <property type="match status" value="1"/>
</dbReference>
<organism evidence="3 4">
    <name type="scientific">Diabrotica balteata</name>
    <name type="common">Banded cucumber beetle</name>
    <dbReference type="NCBI Taxonomy" id="107213"/>
    <lineage>
        <taxon>Eukaryota</taxon>
        <taxon>Metazoa</taxon>
        <taxon>Ecdysozoa</taxon>
        <taxon>Arthropoda</taxon>
        <taxon>Hexapoda</taxon>
        <taxon>Insecta</taxon>
        <taxon>Pterygota</taxon>
        <taxon>Neoptera</taxon>
        <taxon>Endopterygota</taxon>
        <taxon>Coleoptera</taxon>
        <taxon>Polyphaga</taxon>
        <taxon>Cucujiformia</taxon>
        <taxon>Chrysomeloidea</taxon>
        <taxon>Chrysomelidae</taxon>
        <taxon>Galerucinae</taxon>
        <taxon>Diabroticina</taxon>
        <taxon>Diabroticites</taxon>
        <taxon>Diabrotica</taxon>
    </lineage>
</organism>
<dbReference type="Pfam" id="PF25273">
    <property type="entry name" value="DUF7869"/>
    <property type="match status" value="1"/>
</dbReference>
<dbReference type="AlphaFoldDB" id="A0A9N9XHF3"/>
<reference evidence="3" key="1">
    <citation type="submission" date="2022-01" db="EMBL/GenBank/DDBJ databases">
        <authorList>
            <person name="King R."/>
        </authorList>
    </citation>
    <scope>NUCLEOTIDE SEQUENCE</scope>
</reference>
<keyword evidence="4" id="KW-1185">Reference proteome</keyword>
<dbReference type="Proteomes" id="UP001153709">
    <property type="component" value="Chromosome 8"/>
</dbReference>
<proteinExistence type="predicted"/>
<evidence type="ECO:0000256" key="1">
    <source>
        <dbReference type="SAM" id="MobiDB-lite"/>
    </source>
</evidence>
<dbReference type="PANTHER" id="PTHR10773">
    <property type="entry name" value="DNA-DIRECTED RNA POLYMERASES I, II, AND III SUBUNIT RPABC2"/>
    <property type="match status" value="1"/>
</dbReference>
<accession>A0A9N9XHF3</accession>
<sequence>MEGTNVKESPLLKGRKKLPNPSNWKRAKQKILRYSSKGLPDAPSCGHRGKKNCSLLKMQDINRFHSAFYSEKTKASQDAFILKYCTAEQPKRTRPGDGSRHTKGVTYQYCIETTAGNRLEICRNTFINVLGITKHRVEGVFTRFKKDGCLIPVETRGGYRKANIYQKKIDSVIHFVKQFKGTESHYSRARSTRIYLDSTLSISKMWKMYEESVVDEFKVKESFFRHIFVTRFNISFKRPSTDVCSTCLQYKEKIKVEKNEAILQTLKAEYTVHTTRAKGFFNLLKKDEPNVAIMSYDMQKNMPLPKLPDQSVYYSRQLYCYNLTIVSGCSTGTEALRKENVSIYSWAEYEMKKSSNEIASAVFEELECRSKSGYFEGKDTLRMVADGCPGQNKNTIVLTMCISWLHRTKTSITTVELVFPVTGHSYMPSDRIFGGIERSLKKRDTIVQLEEYHSEFSKHGTVKLLEKDWTN</sequence>
<protein>
    <recommendedName>
        <fullName evidence="2">DUF7869 domain-containing protein</fullName>
    </recommendedName>
</protein>
<dbReference type="OrthoDB" id="6783933at2759"/>
<dbReference type="EMBL" id="OU898283">
    <property type="protein sequence ID" value="CAG9839557.1"/>
    <property type="molecule type" value="Genomic_DNA"/>
</dbReference>
<evidence type="ECO:0000313" key="3">
    <source>
        <dbReference type="EMBL" id="CAG9839557.1"/>
    </source>
</evidence>
<evidence type="ECO:0000259" key="2">
    <source>
        <dbReference type="Pfam" id="PF25273"/>
    </source>
</evidence>
<dbReference type="InterPro" id="IPR057191">
    <property type="entry name" value="DUF7869"/>
</dbReference>
<feature type="domain" description="DUF7869" evidence="2">
    <location>
        <begin position="343"/>
        <end position="446"/>
    </location>
</feature>